<evidence type="ECO:0000313" key="3">
    <source>
        <dbReference type="Proteomes" id="UP001180020"/>
    </source>
</evidence>
<dbReference type="Proteomes" id="UP001180020">
    <property type="component" value="Unassembled WGS sequence"/>
</dbReference>
<keyword evidence="1" id="KW-0812">Transmembrane</keyword>
<evidence type="ECO:0008006" key="4">
    <source>
        <dbReference type="Google" id="ProtNLM"/>
    </source>
</evidence>
<accession>A0AAV9CIQ6</accession>
<name>A0AAV9CIQ6_ACOCL</name>
<dbReference type="EMBL" id="JAUJYO010000019">
    <property type="protein sequence ID" value="KAK1288891.1"/>
    <property type="molecule type" value="Genomic_DNA"/>
</dbReference>
<reference evidence="2" key="1">
    <citation type="journal article" date="2023" name="Nat. Commun.">
        <title>Diploid and tetraploid genomes of Acorus and the evolution of monocots.</title>
        <authorList>
            <person name="Ma L."/>
            <person name="Liu K.W."/>
            <person name="Li Z."/>
            <person name="Hsiao Y.Y."/>
            <person name="Qi Y."/>
            <person name="Fu T."/>
            <person name="Tang G.D."/>
            <person name="Zhang D."/>
            <person name="Sun W.H."/>
            <person name="Liu D.K."/>
            <person name="Li Y."/>
            <person name="Chen G.Z."/>
            <person name="Liu X.D."/>
            <person name="Liao X.Y."/>
            <person name="Jiang Y.T."/>
            <person name="Yu X."/>
            <person name="Hao Y."/>
            <person name="Huang J."/>
            <person name="Zhao X.W."/>
            <person name="Ke S."/>
            <person name="Chen Y.Y."/>
            <person name="Wu W.L."/>
            <person name="Hsu J.L."/>
            <person name="Lin Y.F."/>
            <person name="Huang M.D."/>
            <person name="Li C.Y."/>
            <person name="Huang L."/>
            <person name="Wang Z.W."/>
            <person name="Zhao X."/>
            <person name="Zhong W.Y."/>
            <person name="Peng D.H."/>
            <person name="Ahmad S."/>
            <person name="Lan S."/>
            <person name="Zhang J.S."/>
            <person name="Tsai W.C."/>
            <person name="Van de Peer Y."/>
            <person name="Liu Z.J."/>
        </authorList>
    </citation>
    <scope>NUCLEOTIDE SEQUENCE</scope>
    <source>
        <strain evidence="2">CP</strain>
    </source>
</reference>
<keyword evidence="1" id="KW-1133">Transmembrane helix</keyword>
<gene>
    <name evidence="2" type="ORF">QJS10_CPB19g00617</name>
</gene>
<reference evidence="2" key="2">
    <citation type="submission" date="2023-06" db="EMBL/GenBank/DDBJ databases">
        <authorList>
            <person name="Ma L."/>
            <person name="Liu K.-W."/>
            <person name="Li Z."/>
            <person name="Hsiao Y.-Y."/>
            <person name="Qi Y."/>
            <person name="Fu T."/>
            <person name="Tang G."/>
            <person name="Zhang D."/>
            <person name="Sun W.-H."/>
            <person name="Liu D.-K."/>
            <person name="Li Y."/>
            <person name="Chen G.-Z."/>
            <person name="Liu X.-D."/>
            <person name="Liao X.-Y."/>
            <person name="Jiang Y.-T."/>
            <person name="Yu X."/>
            <person name="Hao Y."/>
            <person name="Huang J."/>
            <person name="Zhao X.-W."/>
            <person name="Ke S."/>
            <person name="Chen Y.-Y."/>
            <person name="Wu W.-L."/>
            <person name="Hsu J.-L."/>
            <person name="Lin Y.-F."/>
            <person name="Huang M.-D."/>
            <person name="Li C.-Y."/>
            <person name="Huang L."/>
            <person name="Wang Z.-W."/>
            <person name="Zhao X."/>
            <person name="Zhong W.-Y."/>
            <person name="Peng D.-H."/>
            <person name="Ahmad S."/>
            <person name="Lan S."/>
            <person name="Zhang J.-S."/>
            <person name="Tsai W.-C."/>
            <person name="Van De Peer Y."/>
            <person name="Liu Z.-J."/>
        </authorList>
    </citation>
    <scope>NUCLEOTIDE SEQUENCE</scope>
    <source>
        <strain evidence="2">CP</strain>
        <tissue evidence="2">Leaves</tissue>
    </source>
</reference>
<dbReference type="AlphaFoldDB" id="A0AAV9CIQ6"/>
<organism evidence="2 3">
    <name type="scientific">Acorus calamus</name>
    <name type="common">Sweet flag</name>
    <dbReference type="NCBI Taxonomy" id="4465"/>
    <lineage>
        <taxon>Eukaryota</taxon>
        <taxon>Viridiplantae</taxon>
        <taxon>Streptophyta</taxon>
        <taxon>Embryophyta</taxon>
        <taxon>Tracheophyta</taxon>
        <taxon>Spermatophyta</taxon>
        <taxon>Magnoliopsida</taxon>
        <taxon>Liliopsida</taxon>
        <taxon>Acoraceae</taxon>
        <taxon>Acorus</taxon>
    </lineage>
</organism>
<evidence type="ECO:0000313" key="2">
    <source>
        <dbReference type="EMBL" id="KAK1288891.1"/>
    </source>
</evidence>
<feature type="transmembrane region" description="Helical" evidence="1">
    <location>
        <begin position="66"/>
        <end position="89"/>
    </location>
</feature>
<proteinExistence type="predicted"/>
<comment type="caution">
    <text evidence="2">The sequence shown here is derived from an EMBL/GenBank/DDBJ whole genome shotgun (WGS) entry which is preliminary data.</text>
</comment>
<sequence length="95" mass="10917">MRLTLRQRRRTAGATVLLEMVRVVRYQSVMERKSLQVREMGSKSSSSIRWKIKCQRSTGSESHRTFVSLGGGVIVFFSFYGFSMGLLFYKRSLGL</sequence>
<protein>
    <recommendedName>
        <fullName evidence="4">Transmembrane protein</fullName>
    </recommendedName>
</protein>
<evidence type="ECO:0000256" key="1">
    <source>
        <dbReference type="SAM" id="Phobius"/>
    </source>
</evidence>
<keyword evidence="3" id="KW-1185">Reference proteome</keyword>
<keyword evidence="1" id="KW-0472">Membrane</keyword>